<evidence type="ECO:0000313" key="3">
    <source>
        <dbReference type="Proteomes" id="UP000240357"/>
    </source>
</evidence>
<dbReference type="EMBL" id="PYFT01000001">
    <property type="protein sequence ID" value="PSR54197.1"/>
    <property type="molecule type" value="Genomic_DNA"/>
</dbReference>
<dbReference type="InterPro" id="IPR017880">
    <property type="entry name" value="KilA_N"/>
</dbReference>
<protein>
    <recommendedName>
        <fullName evidence="1">KilA-N domain-containing protein</fullName>
    </recommendedName>
</protein>
<dbReference type="InterPro" id="IPR005039">
    <property type="entry name" value="Ant_C"/>
</dbReference>
<dbReference type="OrthoDB" id="9810290at2"/>
<feature type="domain" description="KilA-N" evidence="1">
    <location>
        <begin position="2"/>
        <end position="104"/>
    </location>
</feature>
<dbReference type="AlphaFoldDB" id="A0A2T2YFB0"/>
<dbReference type="Pfam" id="PF04383">
    <property type="entry name" value="KilA-N"/>
    <property type="match status" value="1"/>
</dbReference>
<evidence type="ECO:0000313" key="2">
    <source>
        <dbReference type="EMBL" id="PSR54197.1"/>
    </source>
</evidence>
<dbReference type="RefSeq" id="WP_106929638.1">
    <property type="nucleotide sequence ID" value="NZ_PYFT01000001.1"/>
</dbReference>
<keyword evidence="3" id="KW-1185">Reference proteome</keyword>
<dbReference type="Proteomes" id="UP000240357">
    <property type="component" value="Unassembled WGS sequence"/>
</dbReference>
<dbReference type="SMART" id="SM01252">
    <property type="entry name" value="KilA-N"/>
    <property type="match status" value="1"/>
</dbReference>
<dbReference type="InterPro" id="IPR018004">
    <property type="entry name" value="KilA/APSES_HTH"/>
</dbReference>
<dbReference type="PROSITE" id="PS51301">
    <property type="entry name" value="KILA_N"/>
    <property type="match status" value="1"/>
</dbReference>
<dbReference type="GO" id="GO:0003677">
    <property type="term" value="F:DNA binding"/>
    <property type="evidence" value="ECO:0007669"/>
    <property type="project" value="InterPro"/>
</dbReference>
<gene>
    <name evidence="2" type="ORF">AHMF7605_12020</name>
</gene>
<dbReference type="Pfam" id="PF03374">
    <property type="entry name" value="ANT"/>
    <property type="match status" value="1"/>
</dbReference>
<sequence length="251" mass="28770">MSLQVFSYQNNPIAFSQKDSVMINANQMAKPFGKLVSNFTKTEQTQYFIDALCKQYSLKNSEVLLSVNGGSNPGTWMHQKLAIKFAAWLSPEFELWVYDRVEELLLTGKTEIRHKSPAEIIEEGYKLALQEVTLYKEQLQLANSTIKEQAPKVEYFEKVIDSKSLIPSSVIADHFGESAQWLHKELKTRGVVWKVGGVWVLTAKYKDKGYAEIKPFPYYDTLGNLKTKNQTYWTEKGRMFIHNLLPESKAA</sequence>
<dbReference type="InterPro" id="IPR036887">
    <property type="entry name" value="HTH_APSES_sf"/>
</dbReference>
<dbReference type="SUPFAM" id="SSF54616">
    <property type="entry name" value="DNA-binding domain of Mlu1-box binding protein MBP1"/>
    <property type="match status" value="1"/>
</dbReference>
<proteinExistence type="predicted"/>
<accession>A0A2T2YFB0</accession>
<organism evidence="2 3">
    <name type="scientific">Adhaeribacter arboris</name>
    <dbReference type="NCBI Taxonomy" id="2072846"/>
    <lineage>
        <taxon>Bacteria</taxon>
        <taxon>Pseudomonadati</taxon>
        <taxon>Bacteroidota</taxon>
        <taxon>Cytophagia</taxon>
        <taxon>Cytophagales</taxon>
        <taxon>Hymenobacteraceae</taxon>
        <taxon>Adhaeribacter</taxon>
    </lineage>
</organism>
<evidence type="ECO:0000259" key="1">
    <source>
        <dbReference type="PROSITE" id="PS51301"/>
    </source>
</evidence>
<name>A0A2T2YFB0_9BACT</name>
<reference evidence="2 3" key="1">
    <citation type="submission" date="2018-03" db="EMBL/GenBank/DDBJ databases">
        <title>Adhaeribacter sp. HMF7605 Genome sequencing and assembly.</title>
        <authorList>
            <person name="Kang H."/>
            <person name="Kang J."/>
            <person name="Cha I."/>
            <person name="Kim H."/>
            <person name="Joh K."/>
        </authorList>
    </citation>
    <scope>NUCLEOTIDE SEQUENCE [LARGE SCALE GENOMIC DNA]</scope>
    <source>
        <strain evidence="2 3">HMF7605</strain>
    </source>
</reference>
<comment type="caution">
    <text evidence="2">The sequence shown here is derived from an EMBL/GenBank/DDBJ whole genome shotgun (WGS) entry which is preliminary data.</text>
</comment>